<sequence length="87" mass="9505">MHSFTHAEAGVSEALWAQVSALQDVRSAMTALDTAGAALVGLVDDSDWRSDGVRALNELLRRLTERTGEQRGALAIREWELERAVAQ</sequence>
<organism evidence="1">
    <name type="scientific">Microbacterium sp. A8/3-1</name>
    <dbReference type="NCBI Taxonomy" id="3160749"/>
    <lineage>
        <taxon>Bacteria</taxon>
        <taxon>Bacillati</taxon>
        <taxon>Actinomycetota</taxon>
        <taxon>Actinomycetes</taxon>
        <taxon>Micrococcales</taxon>
        <taxon>Microbacteriaceae</taxon>
        <taxon>Microbacterium</taxon>
    </lineage>
</organism>
<name>A0AAU7VS84_9MICO</name>
<dbReference type="AlphaFoldDB" id="A0AAU7VS84"/>
<evidence type="ECO:0000313" key="1">
    <source>
        <dbReference type="EMBL" id="XBX77286.1"/>
    </source>
</evidence>
<reference evidence="1" key="1">
    <citation type="submission" date="2024-06" db="EMBL/GenBank/DDBJ databases">
        <title>Draft genome sequence of Microbacterium sp. strain A8/3-1, isolated from Oxytropis tragacanthoides Fisch. ex DC. Root nodules in the Altai region of Russia.</title>
        <authorList>
            <person name="Sazanova A."/>
            <person name="Guro P."/>
            <person name="Kuznetsova I."/>
            <person name="Belimov A."/>
            <person name="Safronova V."/>
        </authorList>
    </citation>
    <scope>NUCLEOTIDE SEQUENCE</scope>
    <source>
        <strain evidence="1">A8/3-1</strain>
    </source>
</reference>
<protein>
    <submittedName>
        <fullName evidence="1">Uncharacterized protein</fullName>
    </submittedName>
</protein>
<gene>
    <name evidence="1" type="ORF">ABS642_15400</name>
</gene>
<dbReference type="RefSeq" id="WP_350350789.1">
    <property type="nucleotide sequence ID" value="NZ_CP158357.1"/>
</dbReference>
<dbReference type="EMBL" id="CP158357">
    <property type="protein sequence ID" value="XBX77286.1"/>
    <property type="molecule type" value="Genomic_DNA"/>
</dbReference>
<proteinExistence type="predicted"/>
<accession>A0AAU7VS84</accession>